<protein>
    <submittedName>
        <fullName evidence="1">Uncharacterized protein</fullName>
    </submittedName>
</protein>
<gene>
    <name evidence="1" type="ORF">FC49_GL000196</name>
</gene>
<accession>A0A0R1WG63</accession>
<organism evidence="1 2">
    <name type="scientific">Limosilactobacillus oris DSM 4864</name>
    <dbReference type="NCBI Taxonomy" id="1423779"/>
    <lineage>
        <taxon>Bacteria</taxon>
        <taxon>Bacillati</taxon>
        <taxon>Bacillota</taxon>
        <taxon>Bacilli</taxon>
        <taxon>Lactobacillales</taxon>
        <taxon>Lactobacillaceae</taxon>
        <taxon>Limosilactobacillus</taxon>
    </lineage>
</organism>
<reference evidence="1 2" key="1">
    <citation type="journal article" date="2015" name="Genome Announc.">
        <title>Expanding the biotechnology potential of lactobacilli through comparative genomics of 213 strains and associated genera.</title>
        <authorList>
            <person name="Sun Z."/>
            <person name="Harris H.M."/>
            <person name="McCann A."/>
            <person name="Guo C."/>
            <person name="Argimon S."/>
            <person name="Zhang W."/>
            <person name="Yang X."/>
            <person name="Jeffery I.B."/>
            <person name="Cooney J.C."/>
            <person name="Kagawa T.F."/>
            <person name="Liu W."/>
            <person name="Song Y."/>
            <person name="Salvetti E."/>
            <person name="Wrobel A."/>
            <person name="Rasinkangas P."/>
            <person name="Parkhill J."/>
            <person name="Rea M.C."/>
            <person name="O'Sullivan O."/>
            <person name="Ritari J."/>
            <person name="Douillard F.P."/>
            <person name="Paul Ross R."/>
            <person name="Yang R."/>
            <person name="Briner A.E."/>
            <person name="Felis G.E."/>
            <person name="de Vos W.M."/>
            <person name="Barrangou R."/>
            <person name="Klaenhammer T.R."/>
            <person name="Caufield P.W."/>
            <person name="Cui Y."/>
            <person name="Zhang H."/>
            <person name="O'Toole P.W."/>
        </authorList>
    </citation>
    <scope>NUCLEOTIDE SEQUENCE [LARGE SCALE GENOMIC DNA]</scope>
    <source>
        <strain evidence="1 2">DSM 4864</strain>
    </source>
</reference>
<name>A0A0R1WG63_9LACO</name>
<dbReference type="Proteomes" id="UP000050973">
    <property type="component" value="Unassembled WGS sequence"/>
</dbReference>
<evidence type="ECO:0000313" key="1">
    <source>
        <dbReference type="EMBL" id="KRM17034.1"/>
    </source>
</evidence>
<dbReference type="GeneID" id="78173587"/>
<dbReference type="PATRIC" id="fig|1423779.3.peg.199"/>
<evidence type="ECO:0000313" key="2">
    <source>
        <dbReference type="Proteomes" id="UP000050973"/>
    </source>
</evidence>
<proteinExistence type="predicted"/>
<dbReference type="EMBL" id="AZGE01000001">
    <property type="protein sequence ID" value="KRM17034.1"/>
    <property type="molecule type" value="Genomic_DNA"/>
</dbReference>
<sequence length="79" mass="9225">MSIEKDRAFAEVLRQLSTAELLDRYYRQTPELTDKVLTNKIDDEQLAEGPLTINGVQMSEQDARDYLIMQLVKRSHKEK</sequence>
<dbReference type="RefSeq" id="WP_003711892.1">
    <property type="nucleotide sequence ID" value="NZ_AZGE01000001.1"/>
</dbReference>
<dbReference type="AlphaFoldDB" id="A0A0R1WG63"/>
<comment type="caution">
    <text evidence="1">The sequence shown here is derived from an EMBL/GenBank/DDBJ whole genome shotgun (WGS) entry which is preliminary data.</text>
</comment>